<organism evidence="1 2">
    <name type="scientific">Taklimakanibacter albus</name>
    <dbReference type="NCBI Taxonomy" id="2800327"/>
    <lineage>
        <taxon>Bacteria</taxon>
        <taxon>Pseudomonadati</taxon>
        <taxon>Pseudomonadota</taxon>
        <taxon>Alphaproteobacteria</taxon>
        <taxon>Hyphomicrobiales</taxon>
        <taxon>Aestuariivirgaceae</taxon>
        <taxon>Taklimakanibacter</taxon>
    </lineage>
</organism>
<gene>
    <name evidence="1" type="ORF">JHL16_00790</name>
</gene>
<dbReference type="Proteomes" id="UP000616151">
    <property type="component" value="Unassembled WGS sequence"/>
</dbReference>
<evidence type="ECO:0000313" key="2">
    <source>
        <dbReference type="Proteomes" id="UP000616151"/>
    </source>
</evidence>
<reference evidence="1" key="1">
    <citation type="submission" date="2021-01" db="EMBL/GenBank/DDBJ databases">
        <authorList>
            <person name="Sun Q."/>
        </authorList>
    </citation>
    <scope>NUCLEOTIDE SEQUENCE</scope>
    <source>
        <strain evidence="1">YIM B02566</strain>
    </source>
</reference>
<name>A0ACC5QWW2_9HYPH</name>
<sequence length="396" mass="41925">MAQANNTYRETTTTSWFSRLKQALTGIVIGLILVAASLVLLFWNEGRAIKTYRALTEGAGSIVSVDAAKVDPANEGKLVHIAGAFAPKGTPADADLGVAAEGAVRLIRTVEMYQWKETSRSETKTKLGGGEETVTTYEYAKEWSSEPIESAKFKVPDGHGNPAMPIKSSDFAVASGDLGAFSLTGEQIGGLGERKSIALADSDAVRIKDRVAPTRSARIDQGRVFIGYNLEQPWIGDLRISYEAASLAEVSAAGAQKGNGLADYVTSNGQTIFLTQTGIVSAAQMFADAQTGNTIVTWVLRAVGLVLLLIGFTLILRIFGVLGDVVPFFGDVVRFGTGLVAFLLTALMGSLAIALGWFYYRPLWGIAILAVGVLIAGILWYRGSARAKAAPAPAAS</sequence>
<accession>A0ACC5QWW2</accession>
<comment type="caution">
    <text evidence="1">The sequence shown here is derived from an EMBL/GenBank/DDBJ whole genome shotgun (WGS) entry which is preliminary data.</text>
</comment>
<protein>
    <submittedName>
        <fullName evidence="1">TMEM43 family protein</fullName>
    </submittedName>
</protein>
<proteinExistence type="predicted"/>
<dbReference type="EMBL" id="JAENHL010000003">
    <property type="protein sequence ID" value="MBK1864875.1"/>
    <property type="molecule type" value="Genomic_DNA"/>
</dbReference>
<evidence type="ECO:0000313" key="1">
    <source>
        <dbReference type="EMBL" id="MBK1864875.1"/>
    </source>
</evidence>
<keyword evidence="2" id="KW-1185">Reference proteome</keyword>